<proteinExistence type="predicted"/>
<keyword evidence="1" id="KW-0812">Transmembrane</keyword>
<evidence type="ECO:0000313" key="2">
    <source>
        <dbReference type="EMBL" id="EET60507.1"/>
    </source>
</evidence>
<dbReference type="EMBL" id="ACCL02000011">
    <property type="protein sequence ID" value="EET60507.1"/>
    <property type="molecule type" value="Genomic_DNA"/>
</dbReference>
<comment type="caution">
    <text evidence="2">The sequence shown here is derived from an EMBL/GenBank/DDBJ whole genome shotgun (WGS) entry which is preliminary data.</text>
</comment>
<protein>
    <submittedName>
        <fullName evidence="2">Uncharacterized protein</fullName>
    </submittedName>
</protein>
<evidence type="ECO:0000256" key="1">
    <source>
        <dbReference type="SAM" id="Phobius"/>
    </source>
</evidence>
<accession>C6LGE3</accession>
<dbReference type="RefSeq" id="WP_006862488.1">
    <property type="nucleotide sequence ID" value="NZ_ACCL02000011.1"/>
</dbReference>
<reference evidence="2" key="1">
    <citation type="submission" date="2009-07" db="EMBL/GenBank/DDBJ databases">
        <authorList>
            <person name="Weinstock G."/>
            <person name="Sodergren E."/>
            <person name="Clifton S."/>
            <person name="Fulton L."/>
            <person name="Fulton B."/>
            <person name="Courtney L."/>
            <person name="Fronick C."/>
            <person name="Harrison M."/>
            <person name="Strong C."/>
            <person name="Farmer C."/>
            <person name="Delahaunty K."/>
            <person name="Markovic C."/>
            <person name="Hall O."/>
            <person name="Minx P."/>
            <person name="Tomlinson C."/>
            <person name="Mitreva M."/>
            <person name="Nelson J."/>
            <person name="Hou S."/>
            <person name="Wollam A."/>
            <person name="Pepin K.H."/>
            <person name="Johnson M."/>
            <person name="Bhonagiri V."/>
            <person name="Nash W.E."/>
            <person name="Warren W."/>
            <person name="Chinwalla A."/>
            <person name="Mardis E.R."/>
            <person name="Wilson R.K."/>
        </authorList>
    </citation>
    <scope>NUCLEOTIDE SEQUENCE [LARGE SCALE GENOMIC DNA]</scope>
    <source>
        <strain evidence="2">DSM 14469</strain>
    </source>
</reference>
<keyword evidence="1" id="KW-1133">Transmembrane helix</keyword>
<dbReference type="Proteomes" id="UP000005561">
    <property type="component" value="Unassembled WGS sequence"/>
</dbReference>
<organism evidence="2 3">
    <name type="scientific">Marvinbryantia formatexigens DSM 14469</name>
    <dbReference type="NCBI Taxonomy" id="478749"/>
    <lineage>
        <taxon>Bacteria</taxon>
        <taxon>Bacillati</taxon>
        <taxon>Bacillota</taxon>
        <taxon>Clostridia</taxon>
        <taxon>Lachnospirales</taxon>
        <taxon>Lachnospiraceae</taxon>
        <taxon>Marvinbryantia</taxon>
    </lineage>
</organism>
<keyword evidence="3" id="KW-1185">Reference proteome</keyword>
<gene>
    <name evidence="2" type="ORF">BRYFOR_07703</name>
</gene>
<name>C6LGE3_9FIRM</name>
<evidence type="ECO:0000313" key="3">
    <source>
        <dbReference type="Proteomes" id="UP000005561"/>
    </source>
</evidence>
<sequence>MIIKYSKWKRGLQVEYGIKKKPLGKPTKRIYKEKDRRKYRMSFLTVVCLLTLVMEQAMTRSYEWVTSSENMDRTFVIALGAGSSLFLFWRFWQVLSWQLLFFTMRVVIMMQKRKLAN</sequence>
<feature type="transmembrane region" description="Helical" evidence="1">
    <location>
        <begin position="85"/>
        <end position="108"/>
    </location>
</feature>
<dbReference type="AlphaFoldDB" id="C6LGE3"/>
<keyword evidence="1" id="KW-0472">Membrane</keyword>